<dbReference type="Proteomes" id="UP000053989">
    <property type="component" value="Unassembled WGS sequence"/>
</dbReference>
<keyword evidence="4" id="KW-1185">Reference proteome</keyword>
<dbReference type="InterPro" id="IPR036322">
    <property type="entry name" value="WD40_repeat_dom_sf"/>
</dbReference>
<protein>
    <recommendedName>
        <fullName evidence="5">Transcription factor IIIC 90kDa subunit N-terminal domain-containing protein</fullName>
    </recommendedName>
</protein>
<sequence>MPPQLPIYTAFKVPTVITHPSERCLQWTDDGQLCLATKSAVYIFTPDHGINLSTPAELKLPLGDDVSEKPLGWYRTMFDMSRIPERMWAEICDDWGAITFGSLDVSVRAVTCSPSALSSRGRCVLAVLTAHEVTLWEATKNHLQGEWSMITNLTDFLVEKFTRDGEVDTSAVLKVQTTSISWSRQPDFGVLPSPSVDASILALGSRGGTVALYRFCGYQVEGPRMEPITLSKLSEQWITHLAWSPWALAGENHCAAMLAYAVADGGIALLRVAQMLEVPLVSTGFVTEYDRHENLHVSVEPLRELVFIPDKRAITALQWINITGRNPILVVAKPGIVHLWSLLTFPSSPTHWHGTRTLMVQIQKSSVGSSSLETVSGFSYVAHRDILIITFSDGSFHAIHSFSVEPSWMPSSYVPPSPVEGAETITSEALTQASRAFFVRASPDAGVDYADVNRTSGSVSYDSCSTMTWIYEALRSSDFSYKHEAKHECVLLTAPFWSPDDETILRMAQETLAGTHCATRVAPMHLLRPTLLHLGNTGRFAQLCPRLLEIVNQTLPPDDSRAIVIPQCTHGLREDVKLHLRSSFKTHFSGWDTLLQLQMRLSIADSCWKLCEDPQMRIECGKVAQQYLGEISHRVLRIMVRHLTAIVMALTPVDIPFVLRVVVQSLLPGSPSDLSSEAQALSDRVKAVVEIDPNIAGLHEVCPACHIGVPLQDITQATCLKGHTWARCSVTSFILSTSMVRTCIGCSRKALLPVSQSQAKDDNWMPVAARSWIVKELLEAVERCLFCGNSFVGLV</sequence>
<dbReference type="AlphaFoldDB" id="A0A0C3DZH5"/>
<dbReference type="InParanoid" id="A0A0C3DZH5"/>
<dbReference type="HOGENOM" id="CLU_008513_0_0_1"/>
<dbReference type="SUPFAM" id="SSF50978">
    <property type="entry name" value="WD40 repeat-like"/>
    <property type="match status" value="1"/>
</dbReference>
<dbReference type="PANTHER" id="PTHR15496:SF2">
    <property type="entry name" value="GENERAL TRANSCRIPTION FACTOR 3C POLYPEPTIDE 4"/>
    <property type="match status" value="1"/>
</dbReference>
<dbReference type="GO" id="GO:0000127">
    <property type="term" value="C:transcription factor TFIIIC complex"/>
    <property type="evidence" value="ECO:0007669"/>
    <property type="project" value="InterPro"/>
</dbReference>
<accession>A0A0C3DZH5</accession>
<evidence type="ECO:0000259" key="1">
    <source>
        <dbReference type="Pfam" id="PF12657"/>
    </source>
</evidence>
<proteinExistence type="predicted"/>
<dbReference type="Gene3D" id="2.130.10.10">
    <property type="entry name" value="YVTN repeat-like/Quinoprotein amine dehydrogenase"/>
    <property type="match status" value="1"/>
</dbReference>
<evidence type="ECO:0000313" key="3">
    <source>
        <dbReference type="EMBL" id="KIM61276.1"/>
    </source>
</evidence>
<evidence type="ECO:0000259" key="2">
    <source>
        <dbReference type="Pfam" id="PF12660"/>
    </source>
</evidence>
<dbReference type="PANTHER" id="PTHR15496">
    <property type="entry name" value="GENERAL TRANSCRIPTION FACTOR 3C POLYPEPTIDE 4 FAMILY"/>
    <property type="match status" value="1"/>
</dbReference>
<name>A0A0C3DZH5_9AGAM</name>
<organism evidence="3 4">
    <name type="scientific">Scleroderma citrinum Foug A</name>
    <dbReference type="NCBI Taxonomy" id="1036808"/>
    <lineage>
        <taxon>Eukaryota</taxon>
        <taxon>Fungi</taxon>
        <taxon>Dikarya</taxon>
        <taxon>Basidiomycota</taxon>
        <taxon>Agaricomycotina</taxon>
        <taxon>Agaricomycetes</taxon>
        <taxon>Agaricomycetidae</taxon>
        <taxon>Boletales</taxon>
        <taxon>Sclerodermatineae</taxon>
        <taxon>Sclerodermataceae</taxon>
        <taxon>Scleroderma</taxon>
    </lineage>
</organism>
<evidence type="ECO:0008006" key="5">
    <source>
        <dbReference type="Google" id="ProtNLM"/>
    </source>
</evidence>
<dbReference type="InterPro" id="IPR015943">
    <property type="entry name" value="WD40/YVTN_repeat-like_dom_sf"/>
</dbReference>
<dbReference type="Pfam" id="PF12660">
    <property type="entry name" value="zf-TFIIIC"/>
    <property type="match status" value="1"/>
</dbReference>
<dbReference type="STRING" id="1036808.A0A0C3DZH5"/>
<dbReference type="InterPro" id="IPR024761">
    <property type="entry name" value="TFIIIC_delta_N"/>
</dbReference>
<feature type="domain" description="Transcription factor IIIC 90kDa subunit N-terminal" evidence="1">
    <location>
        <begin position="27"/>
        <end position="376"/>
    </location>
</feature>
<gene>
    <name evidence="3" type="ORF">SCLCIDRAFT_16159</name>
</gene>
<feature type="domain" description="Transcription factor IIIC putative zinc-finger" evidence="2">
    <location>
        <begin position="696"/>
        <end position="791"/>
    </location>
</feature>
<dbReference type="InterPro" id="IPR024764">
    <property type="entry name" value="TFIIIC_Znf"/>
</dbReference>
<dbReference type="GO" id="GO:0004402">
    <property type="term" value="F:histone acetyltransferase activity"/>
    <property type="evidence" value="ECO:0007669"/>
    <property type="project" value="InterPro"/>
</dbReference>
<reference evidence="3 4" key="1">
    <citation type="submission" date="2014-04" db="EMBL/GenBank/DDBJ databases">
        <authorList>
            <consortium name="DOE Joint Genome Institute"/>
            <person name="Kuo A."/>
            <person name="Kohler A."/>
            <person name="Nagy L.G."/>
            <person name="Floudas D."/>
            <person name="Copeland A."/>
            <person name="Barry K.W."/>
            <person name="Cichocki N."/>
            <person name="Veneault-Fourrey C."/>
            <person name="LaButti K."/>
            <person name="Lindquist E.A."/>
            <person name="Lipzen A."/>
            <person name="Lundell T."/>
            <person name="Morin E."/>
            <person name="Murat C."/>
            <person name="Sun H."/>
            <person name="Tunlid A."/>
            <person name="Henrissat B."/>
            <person name="Grigoriev I.V."/>
            <person name="Hibbett D.S."/>
            <person name="Martin F."/>
            <person name="Nordberg H.P."/>
            <person name="Cantor M.N."/>
            <person name="Hua S.X."/>
        </authorList>
    </citation>
    <scope>NUCLEOTIDE SEQUENCE [LARGE SCALE GENOMIC DNA]</scope>
    <source>
        <strain evidence="3 4">Foug A</strain>
    </source>
</reference>
<dbReference type="OrthoDB" id="421374at2759"/>
<dbReference type="EMBL" id="KN822054">
    <property type="protein sequence ID" value="KIM61276.1"/>
    <property type="molecule type" value="Genomic_DNA"/>
</dbReference>
<dbReference type="Pfam" id="PF12657">
    <property type="entry name" value="TFIIIC_delta"/>
    <property type="match status" value="1"/>
</dbReference>
<reference evidence="4" key="2">
    <citation type="submission" date="2015-01" db="EMBL/GenBank/DDBJ databases">
        <title>Evolutionary Origins and Diversification of the Mycorrhizal Mutualists.</title>
        <authorList>
            <consortium name="DOE Joint Genome Institute"/>
            <consortium name="Mycorrhizal Genomics Consortium"/>
            <person name="Kohler A."/>
            <person name="Kuo A."/>
            <person name="Nagy L.G."/>
            <person name="Floudas D."/>
            <person name="Copeland A."/>
            <person name="Barry K.W."/>
            <person name="Cichocki N."/>
            <person name="Veneault-Fourrey C."/>
            <person name="LaButti K."/>
            <person name="Lindquist E.A."/>
            <person name="Lipzen A."/>
            <person name="Lundell T."/>
            <person name="Morin E."/>
            <person name="Murat C."/>
            <person name="Riley R."/>
            <person name="Ohm R."/>
            <person name="Sun H."/>
            <person name="Tunlid A."/>
            <person name="Henrissat B."/>
            <person name="Grigoriev I.V."/>
            <person name="Hibbett D.S."/>
            <person name="Martin F."/>
        </authorList>
    </citation>
    <scope>NUCLEOTIDE SEQUENCE [LARGE SCALE GENOMIC DNA]</scope>
    <source>
        <strain evidence="4">Foug A</strain>
    </source>
</reference>
<dbReference type="InterPro" id="IPR044230">
    <property type="entry name" value="GTF3C4"/>
</dbReference>
<evidence type="ECO:0000313" key="4">
    <source>
        <dbReference type="Proteomes" id="UP000053989"/>
    </source>
</evidence>
<dbReference type="GO" id="GO:0006384">
    <property type="term" value="P:transcription initiation at RNA polymerase III promoter"/>
    <property type="evidence" value="ECO:0007669"/>
    <property type="project" value="InterPro"/>
</dbReference>